<dbReference type="Proteomes" id="UP001415857">
    <property type="component" value="Unassembled WGS sequence"/>
</dbReference>
<dbReference type="PROSITE" id="PS50102">
    <property type="entry name" value="RRM"/>
    <property type="match status" value="3"/>
</dbReference>
<evidence type="ECO:0000256" key="9">
    <source>
        <dbReference type="ARBA" id="ARBA00063471"/>
    </source>
</evidence>
<evidence type="ECO:0000313" key="14">
    <source>
        <dbReference type="Proteomes" id="UP001415857"/>
    </source>
</evidence>
<gene>
    <name evidence="13" type="ORF">L1049_015547</name>
</gene>
<protein>
    <recommendedName>
        <fullName evidence="12">RRM domain-containing protein</fullName>
    </recommendedName>
</protein>
<evidence type="ECO:0000256" key="6">
    <source>
        <dbReference type="ARBA" id="ARBA00023242"/>
    </source>
</evidence>
<keyword evidence="4" id="KW-0677">Repeat</keyword>
<evidence type="ECO:0000256" key="8">
    <source>
        <dbReference type="ARBA" id="ARBA00061069"/>
    </source>
</evidence>
<keyword evidence="6" id="KW-0539">Nucleus</keyword>
<comment type="subunit">
    <text evidence="9">Interacts with the poly(A) tail of mRNA in nucleus.</text>
</comment>
<dbReference type="EMBL" id="JBBPBK010000004">
    <property type="protein sequence ID" value="KAK9287136.1"/>
    <property type="molecule type" value="Genomic_DNA"/>
</dbReference>
<evidence type="ECO:0000256" key="1">
    <source>
        <dbReference type="ARBA" id="ARBA00004123"/>
    </source>
</evidence>
<dbReference type="CDD" id="cd12345">
    <property type="entry name" value="RRM2_SECp43_like"/>
    <property type="match status" value="1"/>
</dbReference>
<dbReference type="Gene3D" id="3.30.70.330">
    <property type="match status" value="3"/>
</dbReference>
<dbReference type="AlphaFoldDB" id="A0AAP0RY05"/>
<evidence type="ECO:0000256" key="5">
    <source>
        <dbReference type="ARBA" id="ARBA00022884"/>
    </source>
</evidence>
<dbReference type="InterPro" id="IPR050825">
    <property type="entry name" value="RBM42_RBP45_47-like"/>
</dbReference>
<dbReference type="GO" id="GO:0006397">
    <property type="term" value="P:mRNA processing"/>
    <property type="evidence" value="ECO:0007669"/>
    <property type="project" value="UniProtKB-KW"/>
</dbReference>
<comment type="similarity">
    <text evidence="8">Belongs to the polyadenylate-binding RBP47 family.</text>
</comment>
<keyword evidence="5 10" id="KW-0694">RNA-binding</keyword>
<proteinExistence type="inferred from homology"/>
<dbReference type="GO" id="GO:0005634">
    <property type="term" value="C:nucleus"/>
    <property type="evidence" value="ECO:0007669"/>
    <property type="project" value="UniProtKB-SubCell"/>
</dbReference>
<feature type="domain" description="RRM" evidence="12">
    <location>
        <begin position="184"/>
        <end position="263"/>
    </location>
</feature>
<dbReference type="FunFam" id="3.30.70.330:FF:000103">
    <property type="entry name" value="Polyadenylate-binding protein RBP47B"/>
    <property type="match status" value="1"/>
</dbReference>
<dbReference type="FunFam" id="3.30.70.330:FF:000144">
    <property type="entry name" value="Polyadenylate-binding protein RBP47B"/>
    <property type="match status" value="1"/>
</dbReference>
<dbReference type="InterPro" id="IPR035979">
    <property type="entry name" value="RBD_domain_sf"/>
</dbReference>
<comment type="subcellular location">
    <subcellularLocation>
        <location evidence="2">Cytoplasmic granule</location>
    </subcellularLocation>
    <subcellularLocation>
        <location evidence="1">Nucleus</location>
    </subcellularLocation>
</comment>
<evidence type="ECO:0000256" key="7">
    <source>
        <dbReference type="ARBA" id="ARBA00057395"/>
    </source>
</evidence>
<evidence type="ECO:0000256" key="4">
    <source>
        <dbReference type="ARBA" id="ARBA00022737"/>
    </source>
</evidence>
<feature type="domain" description="RRM" evidence="12">
    <location>
        <begin position="91"/>
        <end position="171"/>
    </location>
</feature>
<evidence type="ECO:0000256" key="2">
    <source>
        <dbReference type="ARBA" id="ARBA00004463"/>
    </source>
</evidence>
<comment type="function">
    <text evidence="7">Heterogeneous nuclear ribonucleoprotein (hnRNP)-protein binding the poly(A) tail of mRNA and probably involved in some steps of pre-mRNA maturation.</text>
</comment>
<evidence type="ECO:0000256" key="11">
    <source>
        <dbReference type="SAM" id="MobiDB-lite"/>
    </source>
</evidence>
<comment type="caution">
    <text evidence="13">The sequence shown here is derived from an EMBL/GenBank/DDBJ whole genome shotgun (WGS) entry which is preliminary data.</text>
</comment>
<dbReference type="InterPro" id="IPR000504">
    <property type="entry name" value="RRM_dom"/>
</dbReference>
<dbReference type="FunFam" id="3.30.70.330:FF:000395">
    <property type="entry name" value="Polyadenylate-binding protein RBP47"/>
    <property type="match status" value="1"/>
</dbReference>
<dbReference type="SMART" id="SM00360">
    <property type="entry name" value="RRM"/>
    <property type="match status" value="3"/>
</dbReference>
<feature type="domain" description="RRM" evidence="12">
    <location>
        <begin position="302"/>
        <end position="374"/>
    </location>
</feature>
<accession>A0AAP0RY05</accession>
<dbReference type="InterPro" id="IPR012677">
    <property type="entry name" value="Nucleotide-bd_a/b_plait_sf"/>
</dbReference>
<name>A0AAP0RY05_LIQFO</name>
<dbReference type="GO" id="GO:0003729">
    <property type="term" value="F:mRNA binding"/>
    <property type="evidence" value="ECO:0007669"/>
    <property type="project" value="InterPro"/>
</dbReference>
<sequence>MMQSTNGVDMNQQQQQQQQWLQQYQQQWMGMQYPAAAMMTQQQMMMMYPQHYMPYAHHPQQQQQQQQQQRQPPQRQQKQYPQKQGSMDEVKTIWVGDLHHWMDESYLHNCFATAGEVISVKVIRNKQTGQPEGYGFIEFFSRAAAEKVLQSYNGTAMPNTEQPFRLNWATFSTGDKRSDAGSDLSIFVGDLAADVTDALLQETFANRYPSVKGAKVVIDPNTGRSKGYGFVRFGDENERSRAMTEMNGTYCSSRAMRIGVATPKKSSGYQQYASQALILAGGNATNSAMPQGSQSDSDSANTTIFVGGLDSDVTDGDLRQPFSQFGEVISVKIPVGRGCGFVQFANRTNAEDAMQRLNGTVIGKQTVRLSWGRNPGNKQQWRTDPSNQWNGAYYGGQGYGGYGYAMPQNQDPSMYAAATAYGAS</sequence>
<dbReference type="CDD" id="cd12344">
    <property type="entry name" value="RRM1_SECp43_like"/>
    <property type="match status" value="1"/>
</dbReference>
<dbReference type="GO" id="GO:0005829">
    <property type="term" value="C:cytosol"/>
    <property type="evidence" value="ECO:0007669"/>
    <property type="project" value="TreeGrafter"/>
</dbReference>
<evidence type="ECO:0000256" key="3">
    <source>
        <dbReference type="ARBA" id="ARBA00022664"/>
    </source>
</evidence>
<keyword evidence="14" id="KW-1185">Reference proteome</keyword>
<feature type="compositionally biased region" description="Low complexity" evidence="11">
    <location>
        <begin position="57"/>
        <end position="84"/>
    </location>
</feature>
<organism evidence="13 14">
    <name type="scientific">Liquidambar formosana</name>
    <name type="common">Formosan gum</name>
    <dbReference type="NCBI Taxonomy" id="63359"/>
    <lineage>
        <taxon>Eukaryota</taxon>
        <taxon>Viridiplantae</taxon>
        <taxon>Streptophyta</taxon>
        <taxon>Embryophyta</taxon>
        <taxon>Tracheophyta</taxon>
        <taxon>Spermatophyta</taxon>
        <taxon>Magnoliopsida</taxon>
        <taxon>eudicotyledons</taxon>
        <taxon>Gunneridae</taxon>
        <taxon>Pentapetalae</taxon>
        <taxon>Saxifragales</taxon>
        <taxon>Altingiaceae</taxon>
        <taxon>Liquidambar</taxon>
    </lineage>
</organism>
<evidence type="ECO:0000313" key="13">
    <source>
        <dbReference type="EMBL" id="KAK9287136.1"/>
    </source>
</evidence>
<evidence type="ECO:0000259" key="12">
    <source>
        <dbReference type="PROSITE" id="PS50102"/>
    </source>
</evidence>
<dbReference type="Pfam" id="PF00076">
    <property type="entry name" value="RRM_1"/>
    <property type="match status" value="3"/>
</dbReference>
<keyword evidence="3" id="KW-0507">mRNA processing</keyword>
<feature type="region of interest" description="Disordered" evidence="11">
    <location>
        <begin position="57"/>
        <end position="87"/>
    </location>
</feature>
<evidence type="ECO:0000256" key="10">
    <source>
        <dbReference type="PROSITE-ProRule" id="PRU00176"/>
    </source>
</evidence>
<dbReference type="PANTHER" id="PTHR47640:SF9">
    <property type="entry name" value="POLYADENYLATE-BINDING PROTEIN RBP47B"/>
    <property type="match status" value="1"/>
</dbReference>
<reference evidence="13 14" key="1">
    <citation type="journal article" date="2024" name="Plant J.">
        <title>Genome sequences and population genomics reveal climatic adaptation and genomic divergence between two closely related sweetgum species.</title>
        <authorList>
            <person name="Xu W.Q."/>
            <person name="Ren C.Q."/>
            <person name="Zhang X.Y."/>
            <person name="Comes H.P."/>
            <person name="Liu X.H."/>
            <person name="Li Y.G."/>
            <person name="Kettle C.J."/>
            <person name="Jalonen R."/>
            <person name="Gaisberger H."/>
            <person name="Ma Y.Z."/>
            <person name="Qiu Y.X."/>
        </authorList>
    </citation>
    <scope>NUCLEOTIDE SEQUENCE [LARGE SCALE GENOMIC DNA]</scope>
    <source>
        <strain evidence="13">Hangzhou</strain>
    </source>
</reference>
<dbReference type="PANTHER" id="PTHR47640">
    <property type="entry name" value="TRNA SELENOCYSTEINE 1-ASSOCIATED PROTEIN 1-RELATED-RELATED"/>
    <property type="match status" value="1"/>
</dbReference>
<dbReference type="SUPFAM" id="SSF54928">
    <property type="entry name" value="RNA-binding domain, RBD"/>
    <property type="match status" value="3"/>
</dbReference>